<protein>
    <submittedName>
        <fullName evidence="1">Uncharacterized protein</fullName>
    </submittedName>
</protein>
<sequence>MLIFISEYLNIYPYLYLTIYLENSLEIYLDNQRKETTYRRPYPHSSITL</sequence>
<evidence type="ECO:0000313" key="1">
    <source>
        <dbReference type="EMBL" id="SIR80764.1"/>
    </source>
</evidence>
<dbReference type="EMBL" id="FTNO01000005">
    <property type="protein sequence ID" value="SIR80764.1"/>
    <property type="molecule type" value="Genomic_DNA"/>
</dbReference>
<reference evidence="2" key="1">
    <citation type="submission" date="2017-01" db="EMBL/GenBank/DDBJ databases">
        <authorList>
            <person name="Varghese N."/>
            <person name="Submissions S."/>
        </authorList>
    </citation>
    <scope>NUCLEOTIDE SEQUENCE [LARGE SCALE GENOMIC DNA]</scope>
    <source>
        <strain evidence="2">CGMCC 1.7737</strain>
    </source>
</reference>
<proteinExistence type="predicted"/>
<dbReference type="AlphaFoldDB" id="A0A1N7DY61"/>
<evidence type="ECO:0000313" key="2">
    <source>
        <dbReference type="Proteomes" id="UP000186914"/>
    </source>
</evidence>
<keyword evidence="2" id="KW-1185">Reference proteome</keyword>
<dbReference type="Proteomes" id="UP000186914">
    <property type="component" value="Unassembled WGS sequence"/>
</dbReference>
<name>A0A1N7DY61_9EURY</name>
<accession>A0A1N7DY61</accession>
<gene>
    <name evidence="1" type="ORF">SAMN05421858_3849</name>
</gene>
<organism evidence="1 2">
    <name type="scientific">Haladaptatus litoreus</name>
    <dbReference type="NCBI Taxonomy" id="553468"/>
    <lineage>
        <taxon>Archaea</taxon>
        <taxon>Methanobacteriati</taxon>
        <taxon>Methanobacteriota</taxon>
        <taxon>Stenosarchaea group</taxon>
        <taxon>Halobacteria</taxon>
        <taxon>Halobacteriales</taxon>
        <taxon>Haladaptataceae</taxon>
        <taxon>Haladaptatus</taxon>
    </lineage>
</organism>